<dbReference type="Pfam" id="PF26639">
    <property type="entry name" value="Het-6_barrel"/>
    <property type="match status" value="1"/>
</dbReference>
<dbReference type="Pfam" id="PF06985">
    <property type="entry name" value="HET"/>
    <property type="match status" value="1"/>
</dbReference>
<evidence type="ECO:0000259" key="1">
    <source>
        <dbReference type="Pfam" id="PF06985"/>
    </source>
</evidence>
<sequence>MPIPPRPATHYGFMCQSLPGVITSFGMIDSYLHPLTPKTPLFTASQQNSIIKRLPVSNRDRSKPEIRQFITNDDASSLQDPTVGIYNRLVGSDKFRLLEILPGIFDTIEAKLHVCNLKENVMAYEALSYTWGNDVASHHPVISIEANGGHHMTTVSRNLHTALLGLRQRDSSRLVWADAICINQEDTVEKGEQVKMMKTIYSDACRVIIWLGDDSNSQSNNQALLGDSPIGSTAFSSVCSTVNDWLTRNGINEIEAAYNELLDNGNSIIHHDTSRHRIHPHSGEYRNEYYRRRFDMLTLYQRTWFTRVWVIQEGVLARSAVVQLGPYQIDWEWIGLAAAIMLHNPVMNIYGHGQETIPRGVTNAYMMYRLSTSQSCLSPLKFTFAQLLRVTRSFDCKEDRDRIYGLIGIQTTDGLNRRIIPDYSDGTTIDKVYLDIAWLLLKSESPLTLLSSATFSPSEDHCQPGSWIPKWGQHQPWTILPIHPHPQFRCALDQPTRVIGNEHSTNLTVEGVIVNQIKKVWDTNVPEQWHYMPEHKAFKFLKRPRWSDEDWQKCALSLSCGGDGRGYPVNSPSTHLADLAAAILSDNKTWLIYNLLAFETVVKSRPDDDMTQEEFLTNLAKDGDHRRFLASLSPLRRNYKAFVTEPDFFGIGPAPMMEGDLLCVLFGAAVPFVLRPVQGGYQLVGECYVFDLMHEQSLDLTRALGHIPRLPNKIPRSLRWLEGFSTWGDFDCCCPVKIKREHKQTISLTKFHPTNCSISTSSNFRIWEADANNGIALLTLGWAYIFSASLAERQGLSMRYGPLLASPTSSIVLDLSYASPKERRWWKSIITPGTGWFITGSVLTPWAVAIDDLDIMIRDNGEQCQQPPTSQEAACYLSRVCTAYKLGSQCSAALAAAIAIPLQANATPLETAVIELPKPSFNVHYRHPEPVRSVVAEFHRIGYYMTLSLCPWVLGPSLWSVFWSPHVPCNHAGAWLAPIIEILEPIIQNDDMELLAKIFAFSPFSSLWLGLALCGRGEVITSILPSLKHLRDYTFFRPDVDAAAWTGVAQSFLDLGLSGLATDSNVPRADVWRMRHDFAHLYQDETFSYTPPHGWPPFGIMRAEDVEIEVRGHLPCSHRWRYMHWTWSFNGSTDVGFSSRSMRIQHSGRESTDTGEESNLYINNRDLIGSISQAATETVLSWGSDEVERGLRASIVTRYYEPNESVEDKTYHGQKGSSLSRKWLKSINQ</sequence>
<accession>A0A395T3V2</accession>
<dbReference type="InterPro" id="IPR052895">
    <property type="entry name" value="HetReg/Transcr_Mod"/>
</dbReference>
<dbReference type="EMBL" id="PXOG01000056">
    <property type="protein sequence ID" value="RGP78905.1"/>
    <property type="molecule type" value="Genomic_DNA"/>
</dbReference>
<organism evidence="2 3">
    <name type="scientific">Fusarium longipes</name>
    <dbReference type="NCBI Taxonomy" id="694270"/>
    <lineage>
        <taxon>Eukaryota</taxon>
        <taxon>Fungi</taxon>
        <taxon>Dikarya</taxon>
        <taxon>Ascomycota</taxon>
        <taxon>Pezizomycotina</taxon>
        <taxon>Sordariomycetes</taxon>
        <taxon>Hypocreomycetidae</taxon>
        <taxon>Hypocreales</taxon>
        <taxon>Nectriaceae</taxon>
        <taxon>Fusarium</taxon>
    </lineage>
</organism>
<dbReference type="OrthoDB" id="2288928at2759"/>
<dbReference type="STRING" id="694270.A0A395T3V2"/>
<evidence type="ECO:0000313" key="3">
    <source>
        <dbReference type="Proteomes" id="UP000266234"/>
    </source>
</evidence>
<reference evidence="2 3" key="1">
    <citation type="journal article" date="2018" name="PLoS Pathog.">
        <title>Evolution of structural diversity of trichothecenes, a family of toxins produced by plant pathogenic and entomopathogenic fungi.</title>
        <authorList>
            <person name="Proctor R.H."/>
            <person name="McCormick S.P."/>
            <person name="Kim H.S."/>
            <person name="Cardoza R.E."/>
            <person name="Stanley A.M."/>
            <person name="Lindo L."/>
            <person name="Kelly A."/>
            <person name="Brown D.W."/>
            <person name="Lee T."/>
            <person name="Vaughan M.M."/>
            <person name="Alexander N.J."/>
            <person name="Busman M."/>
            <person name="Gutierrez S."/>
        </authorList>
    </citation>
    <scope>NUCLEOTIDE SEQUENCE [LARGE SCALE GENOMIC DNA]</scope>
    <source>
        <strain evidence="2 3">NRRL 20695</strain>
    </source>
</reference>
<dbReference type="AlphaFoldDB" id="A0A395T3V2"/>
<protein>
    <recommendedName>
        <fullName evidence="1">Heterokaryon incompatibility domain-containing protein</fullName>
    </recommendedName>
</protein>
<comment type="caution">
    <text evidence="2">The sequence shown here is derived from an EMBL/GenBank/DDBJ whole genome shotgun (WGS) entry which is preliminary data.</text>
</comment>
<name>A0A395T3V2_9HYPO</name>
<feature type="domain" description="Heterokaryon incompatibility" evidence="1">
    <location>
        <begin position="124"/>
        <end position="313"/>
    </location>
</feature>
<dbReference type="PANTHER" id="PTHR24148:SF64">
    <property type="entry name" value="HETEROKARYON INCOMPATIBILITY DOMAIN-CONTAINING PROTEIN"/>
    <property type="match status" value="1"/>
</dbReference>
<proteinExistence type="predicted"/>
<keyword evidence="3" id="KW-1185">Reference proteome</keyword>
<dbReference type="Proteomes" id="UP000266234">
    <property type="component" value="Unassembled WGS sequence"/>
</dbReference>
<dbReference type="PANTHER" id="PTHR24148">
    <property type="entry name" value="ANKYRIN REPEAT DOMAIN-CONTAINING PROTEIN 39 HOMOLOG-RELATED"/>
    <property type="match status" value="1"/>
</dbReference>
<evidence type="ECO:0000313" key="2">
    <source>
        <dbReference type="EMBL" id="RGP78905.1"/>
    </source>
</evidence>
<dbReference type="InterPro" id="IPR010730">
    <property type="entry name" value="HET"/>
</dbReference>
<gene>
    <name evidence="2" type="ORF">FLONG3_2810</name>
</gene>